<dbReference type="EMBL" id="JACHFV010000004">
    <property type="protein sequence ID" value="MBB5294516.1"/>
    <property type="molecule type" value="Genomic_DNA"/>
</dbReference>
<dbReference type="EMBL" id="VBRC01000003">
    <property type="protein sequence ID" value="TLK29946.1"/>
    <property type="molecule type" value="Genomic_DNA"/>
</dbReference>
<evidence type="ECO:0000256" key="2">
    <source>
        <dbReference type="SAM" id="MobiDB-lite"/>
    </source>
</evidence>
<evidence type="ECO:0000313" key="5">
    <source>
        <dbReference type="Proteomes" id="UP000308000"/>
    </source>
</evidence>
<keyword evidence="6" id="KW-1185">Reference proteome</keyword>
<evidence type="ECO:0000256" key="1">
    <source>
        <dbReference type="SAM" id="Coils"/>
    </source>
</evidence>
<dbReference type="Proteomes" id="UP000308000">
    <property type="component" value="Unassembled WGS sequence"/>
</dbReference>
<evidence type="ECO:0000313" key="3">
    <source>
        <dbReference type="EMBL" id="MBB5294516.1"/>
    </source>
</evidence>
<keyword evidence="1" id="KW-0175">Coiled coil</keyword>
<dbReference type="RefSeq" id="WP_138223780.1">
    <property type="nucleotide sequence ID" value="NZ_JACHFV010000004.1"/>
</dbReference>
<evidence type="ECO:0000313" key="4">
    <source>
        <dbReference type="EMBL" id="TLK29946.1"/>
    </source>
</evidence>
<reference evidence="4 5" key="1">
    <citation type="submission" date="2019-04" db="EMBL/GenBank/DDBJ databases">
        <title>Deinococcus metalilatus MA1002 mutant No.5.</title>
        <authorList>
            <person name="Park W."/>
            <person name="Park C."/>
        </authorList>
    </citation>
    <scope>NUCLEOTIDE SEQUENCE [LARGE SCALE GENOMIC DNA]</scope>
    <source>
        <strain evidence="4 5">MA1002-m5</strain>
    </source>
</reference>
<comment type="caution">
    <text evidence="4">The sequence shown here is derived from an EMBL/GenBank/DDBJ whole genome shotgun (WGS) entry which is preliminary data.</text>
</comment>
<evidence type="ECO:0000313" key="6">
    <source>
        <dbReference type="Proteomes" id="UP000536909"/>
    </source>
</evidence>
<gene>
    <name evidence="4" type="ORF">FCS05_05270</name>
    <name evidence="3" type="ORF">HNQ10_001330</name>
</gene>
<feature type="coiled-coil region" evidence="1">
    <location>
        <begin position="45"/>
        <end position="127"/>
    </location>
</feature>
<accession>A0AAJ5F5U4</accession>
<dbReference type="Proteomes" id="UP000536909">
    <property type="component" value="Unassembled WGS sequence"/>
</dbReference>
<dbReference type="AlphaFoldDB" id="A0AAJ5F5U4"/>
<organism evidence="4 5">
    <name type="scientific">Deinococcus metallilatus</name>
    <dbReference type="NCBI Taxonomy" id="1211322"/>
    <lineage>
        <taxon>Bacteria</taxon>
        <taxon>Thermotogati</taxon>
        <taxon>Deinococcota</taxon>
        <taxon>Deinococci</taxon>
        <taxon>Deinococcales</taxon>
        <taxon>Deinococcaceae</taxon>
        <taxon>Deinococcus</taxon>
    </lineage>
</organism>
<proteinExistence type="predicted"/>
<feature type="region of interest" description="Disordered" evidence="2">
    <location>
        <begin position="167"/>
        <end position="188"/>
    </location>
</feature>
<name>A0AAJ5F5U4_9DEIO</name>
<sequence>MSAMSDPLLDGLQQHLAAGGNVQDALAGLAQSELGQTDPALGLLSQFLARREQTLERDLEVQENEEDRLEARARLEEVRRLEEARQLEEAQRQERRRARLERLRLRLEELEDDLAACQARLDELALALGACPSCWGEDAGCRLCRGRGRPGFLRPDPEAFRRWIVPALPEREGSPPTGGAAAPERTAL</sequence>
<reference evidence="3 6" key="2">
    <citation type="submission" date="2020-08" db="EMBL/GenBank/DDBJ databases">
        <title>Genomic Encyclopedia of Type Strains, Phase IV (KMG-IV): sequencing the most valuable type-strain genomes for metagenomic binning, comparative biology and taxonomic classification.</title>
        <authorList>
            <person name="Goeker M."/>
        </authorList>
    </citation>
    <scope>NUCLEOTIDE SEQUENCE [LARGE SCALE GENOMIC DNA]</scope>
    <source>
        <strain evidence="3 6">DSM 105434</strain>
    </source>
</reference>
<protein>
    <submittedName>
        <fullName evidence="3">TolA-binding protein</fullName>
    </submittedName>
</protein>